<evidence type="ECO:0000313" key="9">
    <source>
        <dbReference type="RefSeq" id="XP_026756256.2"/>
    </source>
</evidence>
<dbReference type="SMART" id="SM00692">
    <property type="entry name" value="DM3"/>
    <property type="match status" value="1"/>
</dbReference>
<accession>A0A6J1WUZ7</accession>
<keyword evidence="1" id="KW-0479">Metal-binding</keyword>
<dbReference type="PROSITE" id="PS50950">
    <property type="entry name" value="ZF_THAP"/>
    <property type="match status" value="1"/>
</dbReference>
<gene>
    <name evidence="9" type="primary">LOC113516093</name>
</gene>
<evidence type="ECO:0000256" key="5">
    <source>
        <dbReference type="PROSITE-ProRule" id="PRU00309"/>
    </source>
</evidence>
<dbReference type="Gene3D" id="6.20.210.20">
    <property type="entry name" value="THAP domain"/>
    <property type="match status" value="1"/>
</dbReference>
<organism evidence="8 9">
    <name type="scientific">Galleria mellonella</name>
    <name type="common">Greater wax moth</name>
    <dbReference type="NCBI Taxonomy" id="7137"/>
    <lineage>
        <taxon>Eukaryota</taxon>
        <taxon>Metazoa</taxon>
        <taxon>Ecdysozoa</taxon>
        <taxon>Arthropoda</taxon>
        <taxon>Hexapoda</taxon>
        <taxon>Insecta</taxon>
        <taxon>Pterygota</taxon>
        <taxon>Neoptera</taxon>
        <taxon>Endopterygota</taxon>
        <taxon>Lepidoptera</taxon>
        <taxon>Glossata</taxon>
        <taxon>Ditrysia</taxon>
        <taxon>Pyraloidea</taxon>
        <taxon>Pyralidae</taxon>
        <taxon>Galleriinae</taxon>
        <taxon>Galleria</taxon>
    </lineage>
</organism>
<dbReference type="InterPro" id="IPR038441">
    <property type="entry name" value="THAP_Znf_sf"/>
</dbReference>
<dbReference type="SMART" id="SM00980">
    <property type="entry name" value="THAP"/>
    <property type="match status" value="1"/>
</dbReference>
<sequence>MVNIRCAVTNCKITNYNKPPGVVFHSCPSSKEMRNKWLQILKNKCSMLDWSRSKICSKHFEKKYFDSQRKLRENAIPTIFTFSSNSKMSKTDSPIERTKVDRLLSRMNQAQLSSDIKNTFNKIKVPSNLDIFITDDLKCKPDSPIEAHLWLLIKKQDYLNGMLTSQLARNKKQVETLHKNLDEIRTHKKDTEQNIDTLKYIVKCLQEKHATLEEQIEILSAVESR</sequence>
<evidence type="ECO:0000256" key="2">
    <source>
        <dbReference type="ARBA" id="ARBA00022771"/>
    </source>
</evidence>
<keyword evidence="6" id="KW-0175">Coiled coil</keyword>
<keyword evidence="4 5" id="KW-0238">DNA-binding</keyword>
<protein>
    <submittedName>
        <fullName evidence="9">THAP domain-containing protein 1-like</fullName>
    </submittedName>
</protein>
<dbReference type="AlphaFoldDB" id="A0A6J1WUZ7"/>
<dbReference type="PANTHER" id="PTHR47696">
    <property type="entry name" value="THAP DOMAIN-CONTAINING PROTEIN 2"/>
    <property type="match status" value="1"/>
</dbReference>
<dbReference type="RefSeq" id="XP_026756256.2">
    <property type="nucleotide sequence ID" value="XM_026900455.3"/>
</dbReference>
<dbReference type="GO" id="GO:0008270">
    <property type="term" value="F:zinc ion binding"/>
    <property type="evidence" value="ECO:0007669"/>
    <property type="project" value="UniProtKB-KW"/>
</dbReference>
<dbReference type="Proteomes" id="UP001652740">
    <property type="component" value="Unplaced"/>
</dbReference>
<dbReference type="Pfam" id="PF05485">
    <property type="entry name" value="THAP"/>
    <property type="match status" value="1"/>
</dbReference>
<keyword evidence="8" id="KW-1185">Reference proteome</keyword>
<evidence type="ECO:0000256" key="4">
    <source>
        <dbReference type="ARBA" id="ARBA00023125"/>
    </source>
</evidence>
<dbReference type="SUPFAM" id="SSF57716">
    <property type="entry name" value="Glucocorticoid receptor-like (DNA-binding domain)"/>
    <property type="match status" value="1"/>
</dbReference>
<dbReference type="GO" id="GO:0003677">
    <property type="term" value="F:DNA binding"/>
    <property type="evidence" value="ECO:0007669"/>
    <property type="project" value="UniProtKB-UniRule"/>
</dbReference>
<keyword evidence="3" id="KW-0862">Zinc</keyword>
<dbReference type="InterPro" id="IPR026521">
    <property type="entry name" value="THAP2"/>
</dbReference>
<feature type="domain" description="THAP-type" evidence="7">
    <location>
        <begin position="1"/>
        <end position="80"/>
    </location>
</feature>
<dbReference type="InterPro" id="IPR006612">
    <property type="entry name" value="THAP_Znf"/>
</dbReference>
<reference evidence="9" key="1">
    <citation type="submission" date="2025-08" db="UniProtKB">
        <authorList>
            <consortium name="RefSeq"/>
        </authorList>
    </citation>
    <scope>IDENTIFICATION</scope>
    <source>
        <tissue evidence="9">Whole larvae</tissue>
    </source>
</reference>
<proteinExistence type="predicted"/>
<keyword evidence="2 5" id="KW-0863">Zinc-finger</keyword>
<feature type="coiled-coil region" evidence="6">
    <location>
        <begin position="174"/>
        <end position="222"/>
    </location>
</feature>
<evidence type="ECO:0000256" key="3">
    <source>
        <dbReference type="ARBA" id="ARBA00022833"/>
    </source>
</evidence>
<dbReference type="KEGG" id="gmw:113516093"/>
<evidence type="ECO:0000256" key="6">
    <source>
        <dbReference type="SAM" id="Coils"/>
    </source>
</evidence>
<dbReference type="PANTHER" id="PTHR47696:SF1">
    <property type="entry name" value="THAP DOMAIN-CONTAINING PROTEIN 2"/>
    <property type="match status" value="1"/>
</dbReference>
<name>A0A6J1WUZ7_GALME</name>
<evidence type="ECO:0000259" key="7">
    <source>
        <dbReference type="PROSITE" id="PS50950"/>
    </source>
</evidence>
<dbReference type="GeneID" id="113516093"/>
<dbReference type="InParanoid" id="A0A6J1WUZ7"/>
<evidence type="ECO:0000256" key="1">
    <source>
        <dbReference type="ARBA" id="ARBA00022723"/>
    </source>
</evidence>
<evidence type="ECO:0000313" key="8">
    <source>
        <dbReference type="Proteomes" id="UP001652740"/>
    </source>
</evidence>